<keyword evidence="1" id="KW-0472">Membrane</keyword>
<dbReference type="PANTHER" id="PTHR35797:SF1">
    <property type="entry name" value="PROTEASE"/>
    <property type="match status" value="1"/>
</dbReference>
<keyword evidence="4" id="KW-1185">Reference proteome</keyword>
<feature type="transmembrane region" description="Helical" evidence="1">
    <location>
        <begin position="21"/>
        <end position="41"/>
    </location>
</feature>
<protein>
    <submittedName>
        <fullName evidence="3">CAAX amino terminal protease self-immunity</fullName>
    </submittedName>
</protein>
<feature type="transmembrane region" description="Helical" evidence="1">
    <location>
        <begin position="270"/>
        <end position="294"/>
    </location>
</feature>
<keyword evidence="1" id="KW-1133">Transmembrane helix</keyword>
<evidence type="ECO:0000313" key="4">
    <source>
        <dbReference type="Proteomes" id="UP000181901"/>
    </source>
</evidence>
<dbReference type="Pfam" id="PF02517">
    <property type="entry name" value="Rce1-like"/>
    <property type="match status" value="1"/>
</dbReference>
<dbReference type="Proteomes" id="UP000181901">
    <property type="component" value="Unassembled WGS sequence"/>
</dbReference>
<feature type="domain" description="CAAX prenyl protease 2/Lysostaphin resistance protein A-like" evidence="2">
    <location>
        <begin position="154"/>
        <end position="254"/>
    </location>
</feature>
<evidence type="ECO:0000259" key="2">
    <source>
        <dbReference type="Pfam" id="PF02517"/>
    </source>
</evidence>
<dbReference type="InterPro" id="IPR042150">
    <property type="entry name" value="MmRce1-like"/>
</dbReference>
<dbReference type="AlphaFoldDB" id="A0A1J5N1T2"/>
<proteinExistence type="predicted"/>
<dbReference type="RefSeq" id="WP_071544193.1">
    <property type="nucleotide sequence ID" value="NZ_LKAQ01000001.1"/>
</dbReference>
<name>A0A1J5N1T2_9BACT</name>
<keyword evidence="3" id="KW-0378">Hydrolase</keyword>
<feature type="transmembrane region" description="Helical" evidence="1">
    <location>
        <begin position="187"/>
        <end position="208"/>
    </location>
</feature>
<feature type="transmembrane region" description="Helical" evidence="1">
    <location>
        <begin position="98"/>
        <end position="125"/>
    </location>
</feature>
<feature type="transmembrane region" description="Helical" evidence="1">
    <location>
        <begin position="244"/>
        <end position="264"/>
    </location>
</feature>
<dbReference type="GO" id="GO:0004175">
    <property type="term" value="F:endopeptidase activity"/>
    <property type="evidence" value="ECO:0007669"/>
    <property type="project" value="UniProtKB-ARBA"/>
</dbReference>
<dbReference type="GO" id="GO:0006508">
    <property type="term" value="P:proteolysis"/>
    <property type="evidence" value="ECO:0007669"/>
    <property type="project" value="UniProtKB-KW"/>
</dbReference>
<dbReference type="OrthoDB" id="3693644at2"/>
<comment type="caution">
    <text evidence="3">The sequence shown here is derived from an EMBL/GenBank/DDBJ whole genome shotgun (WGS) entry which is preliminary data.</text>
</comment>
<sequence length="300" mass="32235">MSDPTPRTAETAPGRFRPGPVLAFVLVTFAATWGIEGALIAEGLRFDYLVGQSSPALWLMGVMWIPGLAALLVTLFMERTGARGLIPALSLRLGSVGPYFLGIALIPLAYAIIYGLTWSAGLSGFDPEMESLSALSGTPIGQDTALQVMLPLSIVLGPLINFAFGMGEELGWRGFLLPRLMPLGKPVAYLILGLLWGLWHAPLILAGLNYPGQPIEGILMMCLVCLAFGAFLNEMTLYYRSSVLAGFLHGAANAQGYGIWNWMFPHAHPLLGGAMGLTGVFTWTALTCLTIAVLRKLRRD</sequence>
<keyword evidence="3" id="KW-0645">Protease</keyword>
<keyword evidence="1" id="KW-0812">Transmembrane</keyword>
<dbReference type="PANTHER" id="PTHR35797">
    <property type="entry name" value="PROTEASE-RELATED"/>
    <property type="match status" value="1"/>
</dbReference>
<dbReference type="GO" id="GO:0080120">
    <property type="term" value="P:CAAX-box protein maturation"/>
    <property type="evidence" value="ECO:0007669"/>
    <property type="project" value="UniProtKB-ARBA"/>
</dbReference>
<feature type="transmembrane region" description="Helical" evidence="1">
    <location>
        <begin position="145"/>
        <end position="166"/>
    </location>
</feature>
<dbReference type="InterPro" id="IPR003675">
    <property type="entry name" value="Rce1/LyrA-like_dom"/>
</dbReference>
<organism evidence="3 4">
    <name type="scientific">Pseudodesulfovibrio hydrargyri</name>
    <dbReference type="NCBI Taxonomy" id="2125990"/>
    <lineage>
        <taxon>Bacteria</taxon>
        <taxon>Pseudomonadati</taxon>
        <taxon>Thermodesulfobacteriota</taxon>
        <taxon>Desulfovibrionia</taxon>
        <taxon>Desulfovibrionales</taxon>
        <taxon>Desulfovibrionaceae</taxon>
    </lineage>
</organism>
<gene>
    <name evidence="3" type="ORF">BerOc1_00564</name>
</gene>
<accession>A0A1J5N1T2</accession>
<evidence type="ECO:0000256" key="1">
    <source>
        <dbReference type="SAM" id="Phobius"/>
    </source>
</evidence>
<feature type="transmembrane region" description="Helical" evidence="1">
    <location>
        <begin position="214"/>
        <end position="232"/>
    </location>
</feature>
<feature type="transmembrane region" description="Helical" evidence="1">
    <location>
        <begin position="56"/>
        <end position="77"/>
    </location>
</feature>
<evidence type="ECO:0000313" key="3">
    <source>
        <dbReference type="EMBL" id="OIQ52092.1"/>
    </source>
</evidence>
<reference evidence="3 4" key="1">
    <citation type="submission" date="2015-09" db="EMBL/GenBank/DDBJ databases">
        <title>Genome of Desulfovibrio dechloracetivorans BerOc1, a mercury methylating strain isolated from highly hydrocarbons and metals contaminated coastal sediments.</title>
        <authorList>
            <person name="Goni Urriza M."/>
            <person name="Gassie C."/>
            <person name="Bouchez O."/>
            <person name="Klopp C."/>
            <person name="Ranchou-Peyruse A."/>
            <person name="Remy G."/>
        </authorList>
    </citation>
    <scope>NUCLEOTIDE SEQUENCE [LARGE SCALE GENOMIC DNA]</scope>
    <source>
        <strain evidence="3 4">BerOc1</strain>
    </source>
</reference>
<dbReference type="EMBL" id="LKAQ01000001">
    <property type="protein sequence ID" value="OIQ52092.1"/>
    <property type="molecule type" value="Genomic_DNA"/>
</dbReference>